<keyword evidence="6 10" id="KW-0547">Nucleotide-binding</keyword>
<feature type="binding site" evidence="10">
    <location>
        <begin position="11"/>
        <end position="18"/>
    </location>
    <ligand>
        <name>ATP</name>
        <dbReference type="ChEBI" id="CHEBI:30616"/>
    </ligand>
</feature>
<dbReference type="InterPro" id="IPR018022">
    <property type="entry name" value="IPT"/>
</dbReference>
<evidence type="ECO:0000313" key="15">
    <source>
        <dbReference type="Proteomes" id="UP000003277"/>
    </source>
</evidence>
<dbReference type="HAMAP" id="MF_00185">
    <property type="entry name" value="IPP_trans"/>
    <property type="match status" value="1"/>
</dbReference>
<accession>H1CZR4</accession>
<keyword evidence="4 10" id="KW-0808">Transferase</keyword>
<evidence type="ECO:0000313" key="14">
    <source>
        <dbReference type="EMBL" id="EHO63262.1"/>
    </source>
</evidence>
<dbReference type="EC" id="2.5.1.75" evidence="10"/>
<dbReference type="PATRIC" id="fig|742743.3.peg.867"/>
<dbReference type="SUPFAM" id="SSF52540">
    <property type="entry name" value="P-loop containing nucleoside triphosphate hydrolases"/>
    <property type="match status" value="1"/>
</dbReference>
<comment type="function">
    <text evidence="2 10 12">Catalyzes the transfer of a dimethylallyl group onto the adenine at position 37 in tRNAs that read codons beginning with uridine, leading to the formation of N6-(dimethylallyl)adenosine (i(6)A).</text>
</comment>
<feature type="region of interest" description="Interaction with substrate tRNA" evidence="10">
    <location>
        <begin position="154"/>
        <end position="158"/>
    </location>
</feature>
<name>H1CZR4_9FIRM</name>
<keyword evidence="5 10" id="KW-0819">tRNA processing</keyword>
<evidence type="ECO:0000256" key="2">
    <source>
        <dbReference type="ARBA" id="ARBA00003213"/>
    </source>
</evidence>
<evidence type="ECO:0000256" key="10">
    <source>
        <dbReference type="HAMAP-Rule" id="MF_00185"/>
    </source>
</evidence>
<evidence type="ECO:0000256" key="4">
    <source>
        <dbReference type="ARBA" id="ARBA00022679"/>
    </source>
</evidence>
<dbReference type="AlphaFoldDB" id="H1CZR4"/>
<protein>
    <recommendedName>
        <fullName evidence="10">tRNA dimethylallyltransferase</fullName>
        <ecNumber evidence="10">2.5.1.75</ecNumber>
    </recommendedName>
    <alternativeName>
        <fullName evidence="10">Dimethylallyl diphosphate:tRNA dimethylallyltransferase</fullName>
        <shortName evidence="10">DMAPP:tRNA dimethylallyltransferase</shortName>
        <shortName evidence="10">DMATase</shortName>
    </alternativeName>
    <alternativeName>
        <fullName evidence="10">Isopentenyl-diphosphate:tRNA isopentenyltransferase</fullName>
        <shortName evidence="10">IPP transferase</shortName>
        <shortName evidence="10">IPPT</shortName>
        <shortName evidence="10">IPTase</shortName>
    </alternativeName>
</protein>
<dbReference type="GO" id="GO:0006400">
    <property type="term" value="P:tRNA modification"/>
    <property type="evidence" value="ECO:0007669"/>
    <property type="project" value="TreeGrafter"/>
</dbReference>
<dbReference type="Pfam" id="PF01715">
    <property type="entry name" value="IPPT"/>
    <property type="match status" value="1"/>
</dbReference>
<keyword evidence="8 10" id="KW-0460">Magnesium</keyword>
<sequence length="309" mass="35144">MKKERLITILGPTASGKTDLAVHLAEALGSSIISGDAFQIYKHMDIGTAKVTKEEARGIRHFLVDELEPSEPYSAADFQEKARKIIHEENEAGRIPILCGGTGLYIQGLLEGYTFLPRGEGRKKFERILEEKGKEALENLLREKGEKDIPPDAQRMIRKLELLEAGEGEKEPLKSDSLLYDGPVIGIAMDRAVLYDRINKRVHHMIEAGLPEEVKKLLASGLSEKAQSLKGIGYKEMIPVVKGELTLEEGEALIQKNTRHFAKRQLTWYRRMPYIHWVERGPSEEDIWYREIKAYVISYFGGETRWKEK</sequence>
<proteinExistence type="inferred from homology"/>
<comment type="caution">
    <text evidence="14">The sequence shown here is derived from an EMBL/GenBank/DDBJ whole genome shotgun (WGS) entry which is preliminary data.</text>
</comment>
<feature type="site" description="Interaction with substrate tRNA" evidence="10">
    <location>
        <position position="102"/>
    </location>
</feature>
<evidence type="ECO:0000256" key="8">
    <source>
        <dbReference type="ARBA" id="ARBA00022842"/>
    </source>
</evidence>
<comment type="similarity">
    <text evidence="3 10 13">Belongs to the IPP transferase family.</text>
</comment>
<evidence type="ECO:0000256" key="3">
    <source>
        <dbReference type="ARBA" id="ARBA00005842"/>
    </source>
</evidence>
<dbReference type="Gene3D" id="1.10.287.890">
    <property type="entry name" value="Crystal structure of tRNA isopentenylpyrophosphate transferase (bh2366) domain"/>
    <property type="match status" value="1"/>
</dbReference>
<dbReference type="Proteomes" id="UP000003277">
    <property type="component" value="Unassembled WGS sequence"/>
</dbReference>
<dbReference type="NCBIfam" id="TIGR00174">
    <property type="entry name" value="miaA"/>
    <property type="match status" value="1"/>
</dbReference>
<dbReference type="EMBL" id="ADLT01000018">
    <property type="protein sequence ID" value="EHO63262.1"/>
    <property type="molecule type" value="Genomic_DNA"/>
</dbReference>
<evidence type="ECO:0000256" key="11">
    <source>
        <dbReference type="RuleBase" id="RU003783"/>
    </source>
</evidence>
<evidence type="ECO:0000256" key="13">
    <source>
        <dbReference type="RuleBase" id="RU003785"/>
    </source>
</evidence>
<comment type="subunit">
    <text evidence="10">Monomer.</text>
</comment>
<organism evidence="14 15">
    <name type="scientific">Dialister succinatiphilus YIT 11850</name>
    <dbReference type="NCBI Taxonomy" id="742743"/>
    <lineage>
        <taxon>Bacteria</taxon>
        <taxon>Bacillati</taxon>
        <taxon>Bacillota</taxon>
        <taxon>Negativicutes</taxon>
        <taxon>Veillonellales</taxon>
        <taxon>Veillonellaceae</taxon>
        <taxon>Dialister</taxon>
    </lineage>
</organism>
<comment type="cofactor">
    <cofactor evidence="1 10">
        <name>Mg(2+)</name>
        <dbReference type="ChEBI" id="CHEBI:18420"/>
    </cofactor>
</comment>
<dbReference type="InterPro" id="IPR039657">
    <property type="entry name" value="Dimethylallyltransferase"/>
</dbReference>
<comment type="caution">
    <text evidence="10">Lacks conserved residue(s) required for the propagation of feature annotation.</text>
</comment>
<evidence type="ECO:0000256" key="1">
    <source>
        <dbReference type="ARBA" id="ARBA00001946"/>
    </source>
</evidence>
<dbReference type="GO" id="GO:0005524">
    <property type="term" value="F:ATP binding"/>
    <property type="evidence" value="ECO:0007669"/>
    <property type="project" value="UniProtKB-UniRule"/>
</dbReference>
<dbReference type="RefSeq" id="WP_008859356.1">
    <property type="nucleotide sequence ID" value="NZ_JH591187.1"/>
</dbReference>
<evidence type="ECO:0000256" key="6">
    <source>
        <dbReference type="ARBA" id="ARBA00022741"/>
    </source>
</evidence>
<dbReference type="PANTHER" id="PTHR11088">
    <property type="entry name" value="TRNA DIMETHYLALLYLTRANSFERASE"/>
    <property type="match status" value="1"/>
</dbReference>
<dbReference type="eggNOG" id="COG0324">
    <property type="taxonomic scope" value="Bacteria"/>
</dbReference>
<dbReference type="OrthoDB" id="9776390at2"/>
<gene>
    <name evidence="10" type="primary">miaA</name>
    <name evidence="14" type="ORF">HMPREF9453_00852</name>
</gene>
<dbReference type="PANTHER" id="PTHR11088:SF60">
    <property type="entry name" value="TRNA DIMETHYLALLYLTRANSFERASE"/>
    <property type="match status" value="1"/>
</dbReference>
<reference evidence="14 15" key="1">
    <citation type="submission" date="2011-11" db="EMBL/GenBank/DDBJ databases">
        <title>The Genome Sequence of Dialister succinatiphilus YIT 11850.</title>
        <authorList>
            <consortium name="The Broad Institute Genome Sequencing Platform"/>
            <person name="Earl A."/>
            <person name="Ward D."/>
            <person name="Feldgarden M."/>
            <person name="Gevers D."/>
            <person name="Morotomi M."/>
            <person name="Young S.K."/>
            <person name="Zeng Q."/>
            <person name="Gargeya S."/>
            <person name="Fitzgerald M."/>
            <person name="Haas B."/>
            <person name="Abouelleil A."/>
            <person name="Alvarado L."/>
            <person name="Arachchi H.M."/>
            <person name="Berlin A."/>
            <person name="Brown A."/>
            <person name="Chapman S.B."/>
            <person name="Dunbar C."/>
            <person name="Gearin G."/>
            <person name="Goldberg J."/>
            <person name="Griggs A."/>
            <person name="Gujja S."/>
            <person name="Heiman D."/>
            <person name="Howarth C."/>
            <person name="Lui A."/>
            <person name="MacDonald P.J.P."/>
            <person name="Montmayeur A."/>
            <person name="Murphy C."/>
            <person name="Neiman D."/>
            <person name="Pearson M."/>
            <person name="Priest M."/>
            <person name="Roberts A."/>
            <person name="Saif S."/>
            <person name="Shea T."/>
            <person name="Sisk P."/>
            <person name="Stolte C."/>
            <person name="Sykes S."/>
            <person name="Wortman J."/>
            <person name="Nusbaum C."/>
            <person name="Birren B."/>
        </authorList>
    </citation>
    <scope>NUCLEOTIDE SEQUENCE [LARGE SCALE GENOMIC DNA]</scope>
    <source>
        <strain evidence="14 15">YIT 11850</strain>
    </source>
</reference>
<dbReference type="GO" id="GO:0052381">
    <property type="term" value="F:tRNA dimethylallyltransferase activity"/>
    <property type="evidence" value="ECO:0007669"/>
    <property type="project" value="UniProtKB-UniRule"/>
</dbReference>
<dbReference type="HOGENOM" id="CLU_032616_0_1_9"/>
<keyword evidence="15" id="KW-1185">Reference proteome</keyword>
<evidence type="ECO:0000256" key="7">
    <source>
        <dbReference type="ARBA" id="ARBA00022840"/>
    </source>
</evidence>
<dbReference type="STRING" id="742743.HMPREF9453_00852"/>
<feature type="site" description="Interaction with substrate tRNA" evidence="10">
    <location>
        <position position="122"/>
    </location>
</feature>
<dbReference type="InterPro" id="IPR027417">
    <property type="entry name" value="P-loop_NTPase"/>
</dbReference>
<dbReference type="Gene3D" id="3.40.50.300">
    <property type="entry name" value="P-loop containing nucleotide triphosphate hydrolases"/>
    <property type="match status" value="1"/>
</dbReference>
<evidence type="ECO:0000256" key="9">
    <source>
        <dbReference type="ARBA" id="ARBA00049563"/>
    </source>
</evidence>
<comment type="catalytic activity">
    <reaction evidence="9 10 11">
        <text>adenosine(37) in tRNA + dimethylallyl diphosphate = N(6)-dimethylallyladenosine(37) in tRNA + diphosphate</text>
        <dbReference type="Rhea" id="RHEA:26482"/>
        <dbReference type="Rhea" id="RHEA-COMP:10162"/>
        <dbReference type="Rhea" id="RHEA-COMP:10375"/>
        <dbReference type="ChEBI" id="CHEBI:33019"/>
        <dbReference type="ChEBI" id="CHEBI:57623"/>
        <dbReference type="ChEBI" id="CHEBI:74411"/>
        <dbReference type="ChEBI" id="CHEBI:74415"/>
        <dbReference type="EC" id="2.5.1.75"/>
    </reaction>
</comment>
<evidence type="ECO:0000256" key="5">
    <source>
        <dbReference type="ARBA" id="ARBA00022694"/>
    </source>
</evidence>
<evidence type="ECO:0000256" key="12">
    <source>
        <dbReference type="RuleBase" id="RU003784"/>
    </source>
</evidence>
<feature type="binding site" evidence="10">
    <location>
        <begin position="13"/>
        <end position="18"/>
    </location>
    <ligand>
        <name>substrate</name>
    </ligand>
</feature>
<keyword evidence="7 10" id="KW-0067">ATP-binding</keyword>